<feature type="transmembrane region" description="Helical" evidence="1">
    <location>
        <begin position="96"/>
        <end position="114"/>
    </location>
</feature>
<feature type="transmembrane region" description="Helical" evidence="1">
    <location>
        <begin position="72"/>
        <end position="89"/>
    </location>
</feature>
<gene>
    <name evidence="2" type="ORF">N781_09430</name>
</gene>
<dbReference type="eggNOG" id="ENOG5032DQ7">
    <property type="taxonomic scope" value="Bacteria"/>
</dbReference>
<evidence type="ECO:0000313" key="2">
    <source>
        <dbReference type="EMBL" id="KGX89307.1"/>
    </source>
</evidence>
<organism evidence="2 3">
    <name type="scientific">Pontibacillus halophilus JSM 076056 = DSM 19796</name>
    <dbReference type="NCBI Taxonomy" id="1385510"/>
    <lineage>
        <taxon>Bacteria</taxon>
        <taxon>Bacillati</taxon>
        <taxon>Bacillota</taxon>
        <taxon>Bacilli</taxon>
        <taxon>Bacillales</taxon>
        <taxon>Bacillaceae</taxon>
        <taxon>Pontibacillus</taxon>
    </lineage>
</organism>
<feature type="transmembrane region" description="Helical" evidence="1">
    <location>
        <begin position="20"/>
        <end position="44"/>
    </location>
</feature>
<name>A0A0A5I0C9_9BACI</name>
<evidence type="ECO:0000313" key="3">
    <source>
        <dbReference type="Proteomes" id="UP000030528"/>
    </source>
</evidence>
<keyword evidence="1" id="KW-1133">Transmembrane helix</keyword>
<protein>
    <submittedName>
        <fullName evidence="2">Uncharacterized protein</fullName>
    </submittedName>
</protein>
<accession>A0A0A5I0C9</accession>
<keyword evidence="3" id="KW-1185">Reference proteome</keyword>
<proteinExistence type="predicted"/>
<keyword evidence="1" id="KW-0472">Membrane</keyword>
<keyword evidence="1" id="KW-0812">Transmembrane</keyword>
<dbReference type="OrthoDB" id="2186822at2"/>
<evidence type="ECO:0000256" key="1">
    <source>
        <dbReference type="SAM" id="Phobius"/>
    </source>
</evidence>
<dbReference type="STRING" id="1385510.GCA_000425205_03610"/>
<dbReference type="EMBL" id="AVPE01000024">
    <property type="protein sequence ID" value="KGX89307.1"/>
    <property type="molecule type" value="Genomic_DNA"/>
</dbReference>
<comment type="caution">
    <text evidence="2">The sequence shown here is derived from an EMBL/GenBank/DDBJ whole genome shotgun (WGS) entry which is preliminary data.</text>
</comment>
<dbReference type="RefSeq" id="WP_036770664.1">
    <property type="nucleotide sequence ID" value="NZ_AULI01000024.1"/>
</dbReference>
<dbReference type="Proteomes" id="UP000030528">
    <property type="component" value="Unassembled WGS sequence"/>
</dbReference>
<sequence length="182" mass="20989">MTVIIGILIAIMLYFRIKKIIRIFFSIRFWAGLLLNIAFFYFVYTYFNGFKKMVGDTIYHYTDIFTWEELEIVSMIAVGALCFFLWVFLCKRSKAFVTPFIFVLSVATLGLVIFNVSDGFDATIDDDDNFGEDDDSTWVDPHEVSGYERADGTSVEGYYRDGDGDTTIDRPIDEGGGFFRRY</sequence>
<reference evidence="2 3" key="1">
    <citation type="submission" date="2013-08" db="EMBL/GenBank/DDBJ databases">
        <authorList>
            <person name="Huang J."/>
            <person name="Wang G."/>
        </authorList>
    </citation>
    <scope>NUCLEOTIDE SEQUENCE [LARGE SCALE GENOMIC DNA]</scope>
    <source>
        <strain evidence="2 3">JSM 076056</strain>
    </source>
</reference>
<dbReference type="AlphaFoldDB" id="A0A0A5I0C9"/>